<proteinExistence type="predicted"/>
<keyword evidence="7" id="KW-1185">Reference proteome</keyword>
<dbReference type="InterPro" id="IPR036922">
    <property type="entry name" value="Rieske_2Fe-2S_sf"/>
</dbReference>
<dbReference type="Gene3D" id="2.102.10.10">
    <property type="entry name" value="Rieske [2Fe-2S] iron-sulphur domain"/>
    <property type="match status" value="1"/>
</dbReference>
<keyword evidence="2" id="KW-0479">Metal-binding</keyword>
<dbReference type="GO" id="GO:0046872">
    <property type="term" value="F:metal ion binding"/>
    <property type="evidence" value="ECO:0007669"/>
    <property type="project" value="UniProtKB-KW"/>
</dbReference>
<dbReference type="InterPro" id="IPR017941">
    <property type="entry name" value="Rieske_2Fe-2S"/>
</dbReference>
<keyword evidence="3" id="KW-0408">Iron</keyword>
<feature type="domain" description="Rieske" evidence="5">
    <location>
        <begin position="14"/>
        <end position="74"/>
    </location>
</feature>
<dbReference type="PROSITE" id="PS51296">
    <property type="entry name" value="RIESKE"/>
    <property type="match status" value="1"/>
</dbReference>
<protein>
    <submittedName>
        <fullName evidence="6">Nitrite reductase/ring-hydroxylating ferredoxin subunit</fullName>
    </submittedName>
</protein>
<dbReference type="GO" id="GO:0051537">
    <property type="term" value="F:2 iron, 2 sulfur cluster binding"/>
    <property type="evidence" value="ECO:0007669"/>
    <property type="project" value="UniProtKB-KW"/>
</dbReference>
<dbReference type="EMBL" id="SNYW01000008">
    <property type="protein sequence ID" value="TDQ82034.1"/>
    <property type="molecule type" value="Genomic_DNA"/>
</dbReference>
<organism evidence="6 7">
    <name type="scientific">Dongia mobilis</name>
    <dbReference type="NCBI Taxonomy" id="578943"/>
    <lineage>
        <taxon>Bacteria</taxon>
        <taxon>Pseudomonadati</taxon>
        <taxon>Pseudomonadota</taxon>
        <taxon>Alphaproteobacteria</taxon>
        <taxon>Rhodospirillales</taxon>
        <taxon>Dongiaceae</taxon>
        <taxon>Dongia</taxon>
    </lineage>
</organism>
<evidence type="ECO:0000256" key="2">
    <source>
        <dbReference type="ARBA" id="ARBA00022723"/>
    </source>
</evidence>
<name>A0A4R6WSK5_9PROT</name>
<keyword evidence="1" id="KW-0001">2Fe-2S</keyword>
<accession>A0A4R6WSK5</accession>
<dbReference type="Pfam" id="PF00355">
    <property type="entry name" value="Rieske"/>
    <property type="match status" value="1"/>
</dbReference>
<gene>
    <name evidence="6" type="ORF">A8950_1854</name>
</gene>
<dbReference type="SUPFAM" id="SSF50022">
    <property type="entry name" value="ISP domain"/>
    <property type="match status" value="1"/>
</dbReference>
<evidence type="ECO:0000256" key="3">
    <source>
        <dbReference type="ARBA" id="ARBA00023004"/>
    </source>
</evidence>
<dbReference type="RefSeq" id="WP_133613352.1">
    <property type="nucleotide sequence ID" value="NZ_SNYW01000008.1"/>
</dbReference>
<evidence type="ECO:0000256" key="4">
    <source>
        <dbReference type="ARBA" id="ARBA00023014"/>
    </source>
</evidence>
<dbReference type="OrthoDB" id="9800776at2"/>
<keyword evidence="4" id="KW-0411">Iron-sulfur</keyword>
<evidence type="ECO:0000313" key="6">
    <source>
        <dbReference type="EMBL" id="TDQ82034.1"/>
    </source>
</evidence>
<evidence type="ECO:0000259" key="5">
    <source>
        <dbReference type="PROSITE" id="PS51296"/>
    </source>
</evidence>
<dbReference type="AlphaFoldDB" id="A0A4R6WSK5"/>
<comment type="caution">
    <text evidence="6">The sequence shown here is derived from an EMBL/GenBank/DDBJ whole genome shotgun (WGS) entry which is preliminary data.</text>
</comment>
<evidence type="ECO:0000313" key="7">
    <source>
        <dbReference type="Proteomes" id="UP000295783"/>
    </source>
</evidence>
<evidence type="ECO:0000256" key="1">
    <source>
        <dbReference type="ARBA" id="ARBA00022714"/>
    </source>
</evidence>
<reference evidence="6 7" key="1">
    <citation type="submission" date="2019-03" db="EMBL/GenBank/DDBJ databases">
        <title>Genomic Encyclopedia of Type Strains, Phase III (KMG-III): the genomes of soil and plant-associated and newly described type strains.</title>
        <authorList>
            <person name="Whitman W."/>
        </authorList>
    </citation>
    <scope>NUCLEOTIDE SEQUENCE [LARGE SCALE GENOMIC DNA]</scope>
    <source>
        <strain evidence="6 7">CGMCC 1.7660</strain>
    </source>
</reference>
<sequence length="133" mass="14118">MSSLVPPPSFRFLRFRAPAADTIWLGDARAFLLATPDARPALIDGICPHRGGPLALGSYDCRTQTLRCPWHGRRHARRQLLARAWPAIRIGKDWVVAVPGTAGSGICFAGARVTLSAAAGAPGDSDIGRPIAP</sequence>
<dbReference type="Proteomes" id="UP000295783">
    <property type="component" value="Unassembled WGS sequence"/>
</dbReference>